<evidence type="ECO:0000313" key="1">
    <source>
        <dbReference type="EMBL" id="MEJ5905720.1"/>
    </source>
</evidence>
<reference evidence="1 2" key="1">
    <citation type="submission" date="2024-02" db="EMBL/GenBank/DDBJ databases">
        <title>Identification of pathogenicity and growth-promoting functions of Pseudomonas putida variants.</title>
        <authorList>
            <person name="Sun J."/>
        </authorList>
    </citation>
    <scope>NUCLEOTIDE SEQUENCE [LARGE SCALE GENOMIC DNA]</scope>
    <source>
        <strain evidence="1 2">A04</strain>
    </source>
</reference>
<dbReference type="RefSeq" id="WP_339549538.1">
    <property type="nucleotide sequence ID" value="NZ_JBBHLD010000010.1"/>
</dbReference>
<organism evidence="1 2">
    <name type="scientific">Pseudomonas kermanshahensis</name>
    <dbReference type="NCBI Taxonomy" id="2745482"/>
    <lineage>
        <taxon>Bacteria</taxon>
        <taxon>Pseudomonadati</taxon>
        <taxon>Pseudomonadota</taxon>
        <taxon>Gammaproteobacteria</taxon>
        <taxon>Pseudomonadales</taxon>
        <taxon>Pseudomonadaceae</taxon>
        <taxon>Pseudomonas</taxon>
    </lineage>
</organism>
<name>A0ABU8R794_9PSED</name>
<proteinExistence type="predicted"/>
<accession>A0ABU8R794</accession>
<dbReference type="EMBL" id="JBBHLD010000010">
    <property type="protein sequence ID" value="MEJ5905720.1"/>
    <property type="molecule type" value="Genomic_DNA"/>
</dbReference>
<sequence>MDLNTFANAKAKANLVKLEPLPRSERGRINAYFNGRLAAFTGQFYWGYQDINNDRVLAGDVVLESGRKDIFAINFPLVLEGPDHAIGEYDSGLPWVYLMSTSVSTTGRIWSFKWEREIIIQGAFECQLEGFESIAVTGGTFYMNCPTL</sequence>
<comment type="caution">
    <text evidence="1">The sequence shown here is derived from an EMBL/GenBank/DDBJ whole genome shotgun (WGS) entry which is preliminary data.</text>
</comment>
<gene>
    <name evidence="1" type="ORF">V7V80_13610</name>
</gene>
<protein>
    <submittedName>
        <fullName evidence="1">Uncharacterized protein</fullName>
    </submittedName>
</protein>
<keyword evidence="2" id="KW-1185">Reference proteome</keyword>
<evidence type="ECO:0000313" key="2">
    <source>
        <dbReference type="Proteomes" id="UP001377692"/>
    </source>
</evidence>
<dbReference type="Proteomes" id="UP001377692">
    <property type="component" value="Unassembled WGS sequence"/>
</dbReference>